<dbReference type="InterPro" id="IPR012147">
    <property type="entry name" value="P_Ac_Bu_trans"/>
</dbReference>
<evidence type="ECO:0000313" key="5">
    <source>
        <dbReference type="EMBL" id="MEY8763475.1"/>
    </source>
</evidence>
<dbReference type="NCBIfam" id="NF006045">
    <property type="entry name" value="PRK08190.1"/>
    <property type="match status" value="1"/>
</dbReference>
<evidence type="ECO:0000313" key="6">
    <source>
        <dbReference type="Proteomes" id="UP001565220"/>
    </source>
</evidence>
<dbReference type="Pfam" id="PF01515">
    <property type="entry name" value="PTA_PTB"/>
    <property type="match status" value="1"/>
</dbReference>
<accession>A0ABV4DY62</accession>
<dbReference type="InterPro" id="IPR002505">
    <property type="entry name" value="PTA_PTB"/>
</dbReference>
<proteinExistence type="inferred from homology"/>
<comment type="similarity">
    <text evidence="1">Belongs to the phosphate acetyltransferase and butyryltransferase family.</text>
</comment>
<dbReference type="PIRSF" id="PIRSF000428">
    <property type="entry name" value="P_Ac_trans"/>
    <property type="match status" value="1"/>
</dbReference>
<reference evidence="5 6" key="1">
    <citation type="submission" date="2024-08" db="EMBL/GenBank/DDBJ databases">
        <title>Clostridium lapicellarii sp. nov., and Clostridium renhuaiense sp. nov., two species isolated from the mud in a fermentation cellar used for producing sauce-flavour Chinese liquors.</title>
        <authorList>
            <person name="Yang F."/>
            <person name="Wang H."/>
            <person name="Chen L.Q."/>
            <person name="Zhou N."/>
            <person name="Lu J.J."/>
            <person name="Pu X.X."/>
            <person name="Wan B."/>
            <person name="Wang L."/>
            <person name="Liu S.J."/>
        </authorList>
    </citation>
    <scope>NUCLEOTIDE SEQUENCE [LARGE SCALE GENOMIC DNA]</scope>
    <source>
        <strain evidence="5 6">MT-113</strain>
    </source>
</reference>
<dbReference type="PANTHER" id="PTHR43356:SF2">
    <property type="entry name" value="PHOSPHATE ACETYLTRANSFERASE"/>
    <property type="match status" value="1"/>
</dbReference>
<comment type="caution">
    <text evidence="5">The sequence shown here is derived from an EMBL/GenBank/DDBJ whole genome shotgun (WGS) entry which is preliminary data.</text>
</comment>
<dbReference type="RefSeq" id="WP_294182139.1">
    <property type="nucleotide sequence ID" value="NZ_JBGFFE010000008.1"/>
</dbReference>
<sequence>MVKKLEEILDIAAGKTKKVLSVAVAQDVEVLKAVTEAVKLGIVNAILVGDKENIVDILKRESLHRDNIEIIDEKDPFKAAAEAVKLVSEGKAQFIMKGMLKTADMLKAVLNKEAGLRSSKLLSHVMIYEVPAYHKLLFLTDGGMLTYPNLEEKIGIVKNAIFVTSKLGITLPKVAPICAVEVVNTNMQSTLDAAVLTQMNRRGQIKGCIIDGPISLDVAVSKISAERKKIVSKVAGDVDILLVPNIEAGNLLGKSMTYFAGAKNAGVIVGAKCPVVLVSRTNSAMSKLYSIALGAVVS</sequence>
<keyword evidence="3" id="KW-0012">Acyltransferase</keyword>
<dbReference type="Gene3D" id="3.40.718.10">
    <property type="entry name" value="Isopropylmalate Dehydrogenase"/>
    <property type="match status" value="1"/>
</dbReference>
<keyword evidence="2" id="KW-0808">Transferase</keyword>
<dbReference type="PANTHER" id="PTHR43356">
    <property type="entry name" value="PHOSPHATE ACETYLTRANSFERASE"/>
    <property type="match status" value="1"/>
</dbReference>
<dbReference type="Proteomes" id="UP001565220">
    <property type="component" value="Unassembled WGS sequence"/>
</dbReference>
<feature type="domain" description="Phosphate acetyl/butaryl transferase" evidence="4">
    <location>
        <begin position="80"/>
        <end position="294"/>
    </location>
</feature>
<organism evidence="5 6">
    <name type="scientific">Clostridium lapidicellarium</name>
    <dbReference type="NCBI Taxonomy" id="3240931"/>
    <lineage>
        <taxon>Bacteria</taxon>
        <taxon>Bacillati</taxon>
        <taxon>Bacillota</taxon>
        <taxon>Clostridia</taxon>
        <taxon>Eubacteriales</taxon>
        <taxon>Clostridiaceae</taxon>
        <taxon>Clostridium</taxon>
    </lineage>
</organism>
<dbReference type="InterPro" id="IPR050500">
    <property type="entry name" value="Phos_Acetyltrans/Butyryltrans"/>
</dbReference>
<name>A0ABV4DY62_9CLOT</name>
<keyword evidence="6" id="KW-1185">Reference proteome</keyword>
<dbReference type="SUPFAM" id="SSF53659">
    <property type="entry name" value="Isocitrate/Isopropylmalate dehydrogenase-like"/>
    <property type="match status" value="1"/>
</dbReference>
<evidence type="ECO:0000256" key="2">
    <source>
        <dbReference type="ARBA" id="ARBA00022679"/>
    </source>
</evidence>
<evidence type="ECO:0000256" key="3">
    <source>
        <dbReference type="ARBA" id="ARBA00023315"/>
    </source>
</evidence>
<evidence type="ECO:0000256" key="1">
    <source>
        <dbReference type="ARBA" id="ARBA00005656"/>
    </source>
</evidence>
<evidence type="ECO:0000259" key="4">
    <source>
        <dbReference type="Pfam" id="PF01515"/>
    </source>
</evidence>
<protein>
    <submittedName>
        <fullName evidence="5">Bifunctional enoyl-CoA hydratase/phosphate acetyltransferase</fullName>
    </submittedName>
</protein>
<gene>
    <name evidence="5" type="ORF">AB8S09_07470</name>
</gene>
<dbReference type="EMBL" id="JBGFFE010000008">
    <property type="protein sequence ID" value="MEY8763475.1"/>
    <property type="molecule type" value="Genomic_DNA"/>
</dbReference>